<dbReference type="Pfam" id="PF13181">
    <property type="entry name" value="TPR_8"/>
    <property type="match status" value="1"/>
</dbReference>
<dbReference type="InterPro" id="IPR050498">
    <property type="entry name" value="Ycf3"/>
</dbReference>
<dbReference type="AlphaFoldDB" id="A0AAE2V8A1"/>
<proteinExistence type="predicted"/>
<dbReference type="EMBL" id="JAENIG010000005">
    <property type="protein sequence ID" value="MBK1855237.1"/>
    <property type="molecule type" value="Genomic_DNA"/>
</dbReference>
<organism evidence="4 5">
    <name type="scientific">Oceaniferula flava</name>
    <dbReference type="NCBI Taxonomy" id="2800421"/>
    <lineage>
        <taxon>Bacteria</taxon>
        <taxon>Pseudomonadati</taxon>
        <taxon>Verrucomicrobiota</taxon>
        <taxon>Verrucomicrobiia</taxon>
        <taxon>Verrucomicrobiales</taxon>
        <taxon>Verrucomicrobiaceae</taxon>
        <taxon>Oceaniferula</taxon>
    </lineage>
</organism>
<dbReference type="Proteomes" id="UP000634206">
    <property type="component" value="Unassembled WGS sequence"/>
</dbReference>
<comment type="caution">
    <text evidence="4">The sequence shown here is derived from an EMBL/GenBank/DDBJ whole genome shotgun (WGS) entry which is preliminary data.</text>
</comment>
<keyword evidence="1" id="KW-0677">Repeat</keyword>
<dbReference type="Gene3D" id="1.25.40.10">
    <property type="entry name" value="Tetratricopeptide repeat domain"/>
    <property type="match status" value="3"/>
</dbReference>
<dbReference type="PANTHER" id="PTHR44858">
    <property type="entry name" value="TETRATRICOPEPTIDE REPEAT PROTEIN 6"/>
    <property type="match status" value="1"/>
</dbReference>
<sequence length="986" mass="111676">MFLLRTLSITIVLHLGVFQSLVLAQKVEETQLDQLKDALLWGDPIATMKISGEMRQASPDHADTHTALGIVAMVQKNLNLAKKHFTSATELQANHPVASAYLARILIVQQQAKEGEGILNKALVAHPEAADLLDLRAELQVRQGKVDDSIATYKRIVDNTENSDLQRATCYMKIAQIYVLKKDSPSVIRTLESSLNVEWTPQAAIALMQHYVASQQPMKANKVQDKIVAQANTKRFKSKRMQMLKAIEGPTVLNNFMLIGYYLDQAEYNAREVSKLIYHNRLILDKMKTAEAKTKLKELDGLEFRHEYRELKGLVAEKAASNSISRIANNIVKLAPSVTVKDKDAILDYAKKQLASGDEVAKEQSKIALQLVKKQDYRLHDFTHPSIAFKKILKQHKLPEYLSSSAITELKNYYREQEKLRKVPVYKDLVIQFAANPSDNTLQKKLAAAYLSHIKDIDIKRDQANDEALYPRRYWDQIPLVRNSPTGERSYAERKSAAYALHDLGALSYLEDNEKWKESVAYNTRMLKVFPSNKALLNRAQAYIHLQNYQAAAEDYAALSAVLAWDRAERYIPPNQINGQGPNPGFAQIAKDLHLLVTGDQSPETQKARKLLQSIHSKQWDDVVDFVKAPSPSMGLLKALHYELSYTKAWNSSLSQHLSEKLHRLSGKAADDYYKNHHNLIYSSVAATLYKNQSEKSLDKKINALERCLNYSKTEGRSVAGHYELAQLYLKKSEKQRARLHLNVAARGLASSKLTGLAKKAAQQRNVLEGKRSKNENFQMCLNDDKYLVSLYAKERYKKNLNMLRAEVFTRMRLFTNQDNAIKDNRGRVYATGTEPALAKADLIAATPTKGSESVFYALLGQSCRDLGEFKEAIKYLELARKHGNKSSFIYNTLGMMHCSQMDYQKALELQNEQLKHTPETVSALILRSKLHQYAFANDEAALKDIDKAIAMLKKQGVNPKNMTYFSLLNRKTSILGDRLNGIFRK</sequence>
<reference evidence="4" key="1">
    <citation type="submission" date="2021-01" db="EMBL/GenBank/DDBJ databases">
        <title>Modified the classification status of verrucomicrobia.</title>
        <authorList>
            <person name="Feng X."/>
        </authorList>
    </citation>
    <scope>NUCLEOTIDE SEQUENCE</scope>
    <source>
        <strain evidence="4">5K15</strain>
    </source>
</reference>
<dbReference type="GO" id="GO:0032991">
    <property type="term" value="C:protein-containing complex"/>
    <property type="evidence" value="ECO:0007669"/>
    <property type="project" value="UniProtKB-ARBA"/>
</dbReference>
<dbReference type="GO" id="GO:0012505">
    <property type="term" value="C:endomembrane system"/>
    <property type="evidence" value="ECO:0007669"/>
    <property type="project" value="UniProtKB-ARBA"/>
</dbReference>
<keyword evidence="2 3" id="KW-0802">TPR repeat</keyword>
<name>A0AAE2V8A1_9BACT</name>
<dbReference type="SMART" id="SM00028">
    <property type="entry name" value="TPR"/>
    <property type="match status" value="5"/>
</dbReference>
<dbReference type="InterPro" id="IPR015374">
    <property type="entry name" value="ChAPs"/>
</dbReference>
<evidence type="ECO:0000313" key="4">
    <source>
        <dbReference type="EMBL" id="MBK1855237.1"/>
    </source>
</evidence>
<evidence type="ECO:0000256" key="2">
    <source>
        <dbReference type="ARBA" id="ARBA00022803"/>
    </source>
</evidence>
<dbReference type="InterPro" id="IPR019734">
    <property type="entry name" value="TPR_rpt"/>
</dbReference>
<accession>A0AAE2V8A1</accession>
<dbReference type="GO" id="GO:0005737">
    <property type="term" value="C:cytoplasm"/>
    <property type="evidence" value="ECO:0007669"/>
    <property type="project" value="UniProtKB-ARBA"/>
</dbReference>
<keyword evidence="5" id="KW-1185">Reference proteome</keyword>
<dbReference type="PANTHER" id="PTHR44858:SF1">
    <property type="entry name" value="UDP-N-ACETYLGLUCOSAMINE--PEPTIDE N-ACETYLGLUCOSAMINYLTRANSFERASE SPINDLY-RELATED"/>
    <property type="match status" value="1"/>
</dbReference>
<dbReference type="Pfam" id="PF09295">
    <property type="entry name" value="ChAPs"/>
    <property type="match status" value="1"/>
</dbReference>
<feature type="repeat" description="TPR" evidence="3">
    <location>
        <begin position="888"/>
        <end position="921"/>
    </location>
</feature>
<evidence type="ECO:0000256" key="3">
    <source>
        <dbReference type="PROSITE-ProRule" id="PRU00339"/>
    </source>
</evidence>
<dbReference type="RefSeq" id="WP_309489850.1">
    <property type="nucleotide sequence ID" value="NZ_JAENIG010000005.1"/>
</dbReference>
<dbReference type="GO" id="GO:0016192">
    <property type="term" value="P:vesicle-mediated transport"/>
    <property type="evidence" value="ECO:0007669"/>
    <property type="project" value="UniProtKB-ARBA"/>
</dbReference>
<evidence type="ECO:0000313" key="5">
    <source>
        <dbReference type="Proteomes" id="UP000634206"/>
    </source>
</evidence>
<protein>
    <submittedName>
        <fullName evidence="4">Tetratricopeptide repeat protein</fullName>
    </submittedName>
</protein>
<dbReference type="PROSITE" id="PS50005">
    <property type="entry name" value="TPR"/>
    <property type="match status" value="1"/>
</dbReference>
<gene>
    <name evidence="4" type="ORF">JIN83_09730</name>
</gene>
<dbReference type="Pfam" id="PF13432">
    <property type="entry name" value="TPR_16"/>
    <property type="match status" value="1"/>
</dbReference>
<dbReference type="SUPFAM" id="SSF48452">
    <property type="entry name" value="TPR-like"/>
    <property type="match status" value="3"/>
</dbReference>
<evidence type="ECO:0000256" key="1">
    <source>
        <dbReference type="ARBA" id="ARBA00022737"/>
    </source>
</evidence>
<dbReference type="InterPro" id="IPR011990">
    <property type="entry name" value="TPR-like_helical_dom_sf"/>
</dbReference>